<evidence type="ECO:0000256" key="7">
    <source>
        <dbReference type="HAMAP-Rule" id="MF_01629"/>
    </source>
</evidence>
<feature type="binding site" evidence="7">
    <location>
        <begin position="183"/>
        <end position="185"/>
    </location>
    <ligand>
        <name>substrate</name>
    </ligand>
</feature>
<dbReference type="SUPFAM" id="SSF50475">
    <property type="entry name" value="FMN-binding split barrel"/>
    <property type="match status" value="1"/>
</dbReference>
<feature type="binding site" evidence="7 8">
    <location>
        <position position="75"/>
    </location>
    <ligand>
        <name>FMN</name>
        <dbReference type="ChEBI" id="CHEBI:58210"/>
    </ligand>
</feature>
<accession>A0A0B4X1A0</accession>
<dbReference type="InterPro" id="IPR000659">
    <property type="entry name" value="Pyridox_Oxase"/>
</dbReference>
<feature type="binding site" evidence="7">
    <location>
        <position position="123"/>
    </location>
    <ligand>
        <name>substrate</name>
    </ligand>
</feature>
<keyword evidence="6 7" id="KW-0664">Pyridoxine biosynthesis</keyword>
<feature type="binding site" evidence="7 8">
    <location>
        <position position="177"/>
    </location>
    <ligand>
        <name>FMN</name>
        <dbReference type="ChEBI" id="CHEBI:58210"/>
    </ligand>
</feature>
<dbReference type="RefSeq" id="WP_039844182.1">
    <property type="nucleotide sequence ID" value="NZ_CP006877.1"/>
</dbReference>
<feature type="binding site" evidence="7">
    <location>
        <position position="58"/>
    </location>
    <ligand>
        <name>substrate</name>
    </ligand>
</feature>
<dbReference type="HOGENOM" id="CLU_032263_2_3_5"/>
<name>A0A0B4X1A0_9HYPH</name>
<gene>
    <name evidence="7 11" type="primary">pdxH</name>
    <name evidence="11" type="ORF">RGR602_CH00992</name>
</gene>
<dbReference type="Gene3D" id="2.30.110.10">
    <property type="entry name" value="Electron Transport, Fmn-binding Protein, Chain A"/>
    <property type="match status" value="1"/>
</dbReference>
<dbReference type="NCBIfam" id="TIGR00558">
    <property type="entry name" value="pdxH"/>
    <property type="match status" value="1"/>
</dbReference>
<feature type="binding site" evidence="7 8">
    <location>
        <position position="187"/>
    </location>
    <ligand>
        <name>FMN</name>
        <dbReference type="ChEBI" id="CHEBI:58210"/>
    </ligand>
</feature>
<dbReference type="Pfam" id="PF10590">
    <property type="entry name" value="PNP_phzG_C"/>
    <property type="match status" value="1"/>
</dbReference>
<feature type="binding site" evidence="7">
    <location>
        <position position="119"/>
    </location>
    <ligand>
        <name>substrate</name>
    </ligand>
</feature>
<evidence type="ECO:0000256" key="1">
    <source>
        <dbReference type="ARBA" id="ARBA00007301"/>
    </source>
</evidence>
<evidence type="ECO:0000256" key="4">
    <source>
        <dbReference type="ARBA" id="ARBA00022643"/>
    </source>
</evidence>
<dbReference type="InterPro" id="IPR012349">
    <property type="entry name" value="Split_barrel_FMN-bd"/>
</dbReference>
<keyword evidence="3 7" id="KW-0285">Flavoprotein</keyword>
<dbReference type="PANTHER" id="PTHR10851:SF0">
    <property type="entry name" value="PYRIDOXINE-5'-PHOSPHATE OXIDASE"/>
    <property type="match status" value="1"/>
</dbReference>
<dbReference type="AlphaFoldDB" id="A0A0B4X1A0"/>
<comment type="caution">
    <text evidence="7">Lacks conserved residue(s) required for the propagation of feature annotation.</text>
</comment>
<dbReference type="FunFam" id="2.30.110.10:FF:000020">
    <property type="entry name" value="PNPO isoform 11"/>
    <property type="match status" value="1"/>
</dbReference>
<keyword evidence="4 7" id="KW-0288">FMN</keyword>
<feature type="domain" description="Pyridoxamine 5'-phosphate oxidase N-terminal" evidence="9">
    <location>
        <begin position="31"/>
        <end position="150"/>
    </location>
</feature>
<dbReference type="GO" id="GO:0010181">
    <property type="term" value="F:FMN binding"/>
    <property type="evidence" value="ECO:0007669"/>
    <property type="project" value="UniProtKB-UniRule"/>
</dbReference>
<feature type="binding site" evidence="7 8">
    <location>
        <begin position="53"/>
        <end position="58"/>
    </location>
    <ligand>
        <name>FMN</name>
        <dbReference type="ChEBI" id="CHEBI:58210"/>
    </ligand>
</feature>
<dbReference type="InterPro" id="IPR011576">
    <property type="entry name" value="Pyridox_Oxase_N"/>
</dbReference>
<dbReference type="Pfam" id="PF01243">
    <property type="entry name" value="PNPOx_N"/>
    <property type="match status" value="1"/>
</dbReference>
<comment type="cofactor">
    <cofactor evidence="7 8">
        <name>FMN</name>
        <dbReference type="ChEBI" id="CHEBI:58210"/>
    </cofactor>
    <text evidence="7 8">Binds 1 FMN per subunit.</text>
</comment>
<comment type="catalytic activity">
    <reaction evidence="7">
        <text>pyridoxine 5'-phosphate + O2 = pyridoxal 5'-phosphate + H2O2</text>
        <dbReference type="Rhea" id="RHEA:15149"/>
        <dbReference type="ChEBI" id="CHEBI:15379"/>
        <dbReference type="ChEBI" id="CHEBI:16240"/>
        <dbReference type="ChEBI" id="CHEBI:58589"/>
        <dbReference type="ChEBI" id="CHEBI:597326"/>
        <dbReference type="EC" id="1.4.3.5"/>
    </reaction>
</comment>
<feature type="binding site" evidence="7 8">
    <location>
        <begin position="68"/>
        <end position="69"/>
    </location>
    <ligand>
        <name>FMN</name>
        <dbReference type="ChEBI" id="CHEBI:58210"/>
    </ligand>
</feature>
<comment type="catalytic activity">
    <reaction evidence="7">
        <text>pyridoxamine 5'-phosphate + O2 + H2O = pyridoxal 5'-phosphate + H2O2 + NH4(+)</text>
        <dbReference type="Rhea" id="RHEA:15817"/>
        <dbReference type="ChEBI" id="CHEBI:15377"/>
        <dbReference type="ChEBI" id="CHEBI:15379"/>
        <dbReference type="ChEBI" id="CHEBI:16240"/>
        <dbReference type="ChEBI" id="CHEBI:28938"/>
        <dbReference type="ChEBI" id="CHEBI:58451"/>
        <dbReference type="ChEBI" id="CHEBI:597326"/>
        <dbReference type="EC" id="1.4.3.5"/>
    </reaction>
</comment>
<organism evidence="11 12">
    <name type="scientific">Rhizobium gallicum bv. gallicum R602sp</name>
    <dbReference type="NCBI Taxonomy" id="1041138"/>
    <lineage>
        <taxon>Bacteria</taxon>
        <taxon>Pseudomonadati</taxon>
        <taxon>Pseudomonadota</taxon>
        <taxon>Alphaproteobacteria</taxon>
        <taxon>Hyphomicrobiales</taxon>
        <taxon>Rhizobiaceae</taxon>
        <taxon>Rhizobium/Agrobacterium group</taxon>
        <taxon>Rhizobium</taxon>
    </lineage>
</organism>
<dbReference type="EC" id="1.4.3.5" evidence="7"/>
<comment type="pathway">
    <text evidence="7">Cofactor metabolism; pyridoxal 5'-phosphate salvage; pyridoxal 5'-phosphate from pyridoxamine 5'-phosphate: step 1/1.</text>
</comment>
<feature type="domain" description="Pyridoxine 5'-phosphate oxidase dimerisation C-terminal" evidence="10">
    <location>
        <begin position="164"/>
        <end position="206"/>
    </location>
</feature>
<comment type="subunit">
    <text evidence="2 7">Homodimer.</text>
</comment>
<dbReference type="GO" id="GO:0004733">
    <property type="term" value="F:pyridoxamine phosphate oxidase activity"/>
    <property type="evidence" value="ECO:0007669"/>
    <property type="project" value="UniProtKB-UniRule"/>
</dbReference>
<feature type="binding site" evidence="7 8">
    <location>
        <position position="97"/>
    </location>
    <ligand>
        <name>FMN</name>
        <dbReference type="ChEBI" id="CHEBI:58210"/>
    </ligand>
</feature>
<evidence type="ECO:0000259" key="10">
    <source>
        <dbReference type="Pfam" id="PF10590"/>
    </source>
</evidence>
<dbReference type="PIRSF" id="PIRSF000190">
    <property type="entry name" value="Pyd_amn-ph_oxd"/>
    <property type="match status" value="1"/>
</dbReference>
<keyword evidence="5 7" id="KW-0560">Oxidoreductase</keyword>
<reference evidence="11 12" key="1">
    <citation type="submission" date="2013-11" db="EMBL/GenBank/DDBJ databases">
        <title>Complete genome sequence of Rhizobium gallicum bv. gallicum R602.</title>
        <authorList>
            <person name="Bustos P."/>
            <person name="Santamaria R.I."/>
            <person name="Lozano L."/>
            <person name="Acosta J.L."/>
            <person name="Ormeno-Orrillo E."/>
            <person name="Rogel M.A."/>
            <person name="Romero D."/>
            <person name="Cevallos M.A."/>
            <person name="Martinez-Romero E."/>
            <person name="Gonzalez V."/>
        </authorList>
    </citation>
    <scope>NUCLEOTIDE SEQUENCE [LARGE SCALE GENOMIC DNA]</scope>
    <source>
        <strain evidence="11 12">R602</strain>
    </source>
</reference>
<dbReference type="InterPro" id="IPR019576">
    <property type="entry name" value="Pyridoxamine_oxidase_dimer_C"/>
</dbReference>
<evidence type="ECO:0000256" key="8">
    <source>
        <dbReference type="PIRSR" id="PIRSR000190-2"/>
    </source>
</evidence>
<evidence type="ECO:0000259" key="9">
    <source>
        <dbReference type="Pfam" id="PF01243"/>
    </source>
</evidence>
<protein>
    <recommendedName>
        <fullName evidence="7">Pyridoxine/pyridoxamine 5'-phosphate oxidase</fullName>
        <ecNumber evidence="7">1.4.3.5</ecNumber>
    </recommendedName>
    <alternativeName>
        <fullName evidence="7">PNP/PMP oxidase</fullName>
        <shortName evidence="7">PNPOx</shortName>
    </alternativeName>
    <alternativeName>
        <fullName evidence="7">Pyridoxal 5'-phosphate synthase</fullName>
    </alternativeName>
</protein>
<dbReference type="EMBL" id="CP006877">
    <property type="protein sequence ID" value="AJD40352.1"/>
    <property type="molecule type" value="Genomic_DNA"/>
</dbReference>
<feature type="binding site" evidence="7">
    <location>
        <position position="115"/>
    </location>
    <ligand>
        <name>substrate</name>
    </ligand>
</feature>
<comment type="similarity">
    <text evidence="1 7">Belongs to the pyridoxamine 5'-phosphate oxidase family.</text>
</comment>
<feature type="binding site" evidence="7 8">
    <location>
        <begin position="132"/>
        <end position="133"/>
    </location>
    <ligand>
        <name>FMN</name>
        <dbReference type="ChEBI" id="CHEBI:58210"/>
    </ligand>
</feature>
<evidence type="ECO:0000256" key="2">
    <source>
        <dbReference type="ARBA" id="ARBA00011738"/>
    </source>
</evidence>
<comment type="function">
    <text evidence="7">Catalyzes the oxidation of either pyridoxine 5'-phosphate (PNP) or pyridoxamine 5'-phosphate (PMP) into pyridoxal 5'-phosphate (PLP).</text>
</comment>
<evidence type="ECO:0000256" key="3">
    <source>
        <dbReference type="ARBA" id="ARBA00022630"/>
    </source>
</evidence>
<dbReference type="UniPathway" id="UPA01068">
    <property type="reaction ID" value="UER00304"/>
</dbReference>
<dbReference type="NCBIfam" id="NF004231">
    <property type="entry name" value="PRK05679.1"/>
    <property type="match status" value="1"/>
</dbReference>
<dbReference type="GO" id="GO:0008615">
    <property type="term" value="P:pyridoxine biosynthetic process"/>
    <property type="evidence" value="ECO:0007669"/>
    <property type="project" value="UniProtKB-UniRule"/>
</dbReference>
<dbReference type="HAMAP" id="MF_01629">
    <property type="entry name" value="PdxH"/>
    <property type="match status" value="1"/>
</dbReference>
<proteinExistence type="inferred from homology"/>
<comment type="pathway">
    <text evidence="7">Cofactor metabolism; pyridoxal 5'-phosphate salvage; pyridoxal 5'-phosphate from pyridoxine 5'-phosphate: step 1/1.</text>
</comment>
<evidence type="ECO:0000313" key="11">
    <source>
        <dbReference type="EMBL" id="AJD40352.1"/>
    </source>
</evidence>
<dbReference type="KEGG" id="rga:RGR602_CH00992"/>
<evidence type="ECO:0000256" key="5">
    <source>
        <dbReference type="ARBA" id="ARBA00023002"/>
    </source>
</evidence>
<dbReference type="Proteomes" id="UP000031368">
    <property type="component" value="Chromosome"/>
</dbReference>
<evidence type="ECO:0000313" key="12">
    <source>
        <dbReference type="Proteomes" id="UP000031368"/>
    </source>
</evidence>
<sequence length="206" mass="23959">MSANELISGDFTERDEPFKLFAEWLKDAEGSEINDPNAVALATVDEDGLPNVRMVLLKGFDSDGFVFYTNFESQKGREILGQKKAAMCFHWKTLRRQVRVRGPVEIVTEEEADAYFQTRARGSRIGAWASKQSRPLESRFALERAVAEYTARYAIGEIPRPPYWSGFRIKPVSIEFWKDQNFRLHDRIEFRRKAPEGDWQKIRMYP</sequence>
<evidence type="ECO:0000256" key="6">
    <source>
        <dbReference type="ARBA" id="ARBA00023096"/>
    </source>
</evidence>
<dbReference type="PANTHER" id="PTHR10851">
    <property type="entry name" value="PYRIDOXINE-5-PHOSPHATE OXIDASE"/>
    <property type="match status" value="1"/>
</dbReference>
<keyword evidence="12" id="KW-1185">Reference proteome</keyword>